<keyword evidence="1" id="KW-1133">Transmembrane helix</keyword>
<feature type="transmembrane region" description="Helical" evidence="1">
    <location>
        <begin position="70"/>
        <end position="91"/>
    </location>
</feature>
<dbReference type="EMBL" id="CP035928">
    <property type="protein sequence ID" value="QEP35063.1"/>
    <property type="molecule type" value="Genomic_DNA"/>
</dbReference>
<keyword evidence="3" id="KW-1185">Reference proteome</keyword>
<accession>A0A5C2H8C1</accession>
<dbReference type="Proteomes" id="UP000322726">
    <property type="component" value="Chromosome"/>
</dbReference>
<dbReference type="RefSeq" id="WP_130233964.1">
    <property type="nucleotide sequence ID" value="NZ_BMEF01000042.1"/>
</dbReference>
<reference evidence="2 3" key="3">
    <citation type="submission" date="2019-09" db="EMBL/GenBank/DDBJ databases">
        <title>Taxonomic note: a critical rebuttal of the proposed division of the genus Arcobacter into six genera, emended descriptions of Arcobacter anaerophilus and the genus Arcobacter, and an assessment of genus-level boundaries for Epsilonproteobacteria using in silico genomic comparator tools.</title>
        <authorList>
            <person name="On S.L.W."/>
            <person name="Miller W.G."/>
            <person name="Biggs P."/>
            <person name="Cornelius A."/>
            <person name="Vandamme P."/>
        </authorList>
    </citation>
    <scope>NUCLEOTIDE SEQUENCE [LARGE SCALE GENOMIC DNA]</scope>
    <source>
        <strain evidence="2 3">LMG 26638</strain>
    </source>
</reference>
<reference evidence="2 3" key="1">
    <citation type="submission" date="2019-09" db="EMBL/GenBank/DDBJ databases">
        <title>Complete genome sequencing of four Arcobacter species reveals a diverse suite of mobile elements.</title>
        <authorList>
            <person name="Miller W.G."/>
            <person name="Yee E."/>
            <person name="Bono J.L."/>
        </authorList>
    </citation>
    <scope>NUCLEOTIDE SEQUENCE [LARGE SCALE GENOMIC DNA]</scope>
    <source>
        <strain evidence="2 3">LMG 26638</strain>
    </source>
</reference>
<reference evidence="3" key="2">
    <citation type="submission" date="2019-09" db="EMBL/GenBank/DDBJ databases">
        <title>Complete genome sequencing of four Arcobacter species reveals a diverse suite of mobile elements.</title>
        <authorList>
            <person name="On S.L.W."/>
            <person name="Miller W.G."/>
            <person name="Biggs P."/>
            <person name="Cornelius A."/>
            <person name="Vandamme P."/>
        </authorList>
    </citation>
    <scope>NUCLEOTIDE SEQUENCE [LARGE SCALE GENOMIC DNA]</scope>
    <source>
        <strain evidence="3">LMG 26638</strain>
    </source>
</reference>
<feature type="transmembrane region" description="Helical" evidence="1">
    <location>
        <begin position="37"/>
        <end position="58"/>
    </location>
</feature>
<dbReference type="KEGG" id="apai:APAC_1991"/>
<organism evidence="2 3">
    <name type="scientific">Malaciobacter pacificus</name>
    <dbReference type="NCBI Taxonomy" id="1080223"/>
    <lineage>
        <taxon>Bacteria</taxon>
        <taxon>Pseudomonadati</taxon>
        <taxon>Campylobacterota</taxon>
        <taxon>Epsilonproteobacteria</taxon>
        <taxon>Campylobacterales</taxon>
        <taxon>Arcobacteraceae</taxon>
        <taxon>Malaciobacter</taxon>
    </lineage>
</organism>
<evidence type="ECO:0000313" key="2">
    <source>
        <dbReference type="EMBL" id="QEP35063.1"/>
    </source>
</evidence>
<name>A0A5C2H8C1_9BACT</name>
<dbReference type="AlphaFoldDB" id="A0A5C2H8C1"/>
<proteinExistence type="predicted"/>
<evidence type="ECO:0000256" key="1">
    <source>
        <dbReference type="SAM" id="Phobius"/>
    </source>
</evidence>
<gene>
    <name evidence="2" type="ORF">APAC_1991</name>
</gene>
<dbReference type="OrthoDB" id="5347694at2"/>
<keyword evidence="1" id="KW-0812">Transmembrane</keyword>
<feature type="transmembrane region" description="Helical" evidence="1">
    <location>
        <begin position="6"/>
        <end position="25"/>
    </location>
</feature>
<sequence length="102" mass="11681">MDPQTEKIIVLIIVLTAAVITWKMVKDFYITKLHKIFAHLIAVITSSFMLLSSMFLFMPKDYQRGTGPEVELSFMGIVTVIVMLAVLYVFFKYVPQNSDKKS</sequence>
<evidence type="ECO:0000313" key="3">
    <source>
        <dbReference type="Proteomes" id="UP000322726"/>
    </source>
</evidence>
<keyword evidence="1" id="KW-0472">Membrane</keyword>
<protein>
    <submittedName>
        <fullName evidence="2">Putative membrane protein</fullName>
    </submittedName>
</protein>